<protein>
    <submittedName>
        <fullName evidence="1">Uncharacterized protein</fullName>
    </submittedName>
</protein>
<organism evidence="1 2">
    <name type="scientific">Brucella anthropi</name>
    <name type="common">Ochrobactrum anthropi</name>
    <dbReference type="NCBI Taxonomy" id="529"/>
    <lineage>
        <taxon>Bacteria</taxon>
        <taxon>Pseudomonadati</taxon>
        <taxon>Pseudomonadota</taxon>
        <taxon>Alphaproteobacteria</taxon>
        <taxon>Hyphomicrobiales</taxon>
        <taxon>Brucellaceae</taxon>
        <taxon>Brucella/Ochrobactrum group</taxon>
        <taxon>Brucella</taxon>
    </lineage>
</organism>
<dbReference type="EMBL" id="WBWS01000016">
    <property type="protein sequence ID" value="KAB2766819.1"/>
    <property type="molecule type" value="Genomic_DNA"/>
</dbReference>
<reference evidence="1 2" key="1">
    <citation type="submission" date="2019-09" db="EMBL/GenBank/DDBJ databases">
        <title>Taxonomic organization of the family Brucellaceae based on a phylogenomic approach.</title>
        <authorList>
            <person name="Leclercq S."/>
            <person name="Cloeckaert A."/>
            <person name="Zygmunt M.S."/>
        </authorList>
    </citation>
    <scope>NUCLEOTIDE SEQUENCE [LARGE SCALE GENOMIC DNA]</scope>
    <source>
        <strain evidence="1 2">LMG 3313</strain>
    </source>
</reference>
<gene>
    <name evidence="1" type="ORF">F9L04_16240</name>
</gene>
<name>A0A6L3Z4F4_BRUAN</name>
<evidence type="ECO:0000313" key="1">
    <source>
        <dbReference type="EMBL" id="KAB2766819.1"/>
    </source>
</evidence>
<dbReference type="Proteomes" id="UP000481876">
    <property type="component" value="Unassembled WGS sequence"/>
</dbReference>
<sequence length="63" mass="7045">MSSPIHNVDFHSSHRILKQMIVKAGYMTSHMKPLPGPHYDQSALILRNFMAEVMGDIQPDAGP</sequence>
<proteinExistence type="predicted"/>
<comment type="caution">
    <text evidence="1">The sequence shown here is derived from an EMBL/GenBank/DDBJ whole genome shotgun (WGS) entry which is preliminary data.</text>
</comment>
<dbReference type="AlphaFoldDB" id="A0A6L3Z4F4"/>
<accession>A0A6L3Z4F4</accession>
<evidence type="ECO:0000313" key="2">
    <source>
        <dbReference type="Proteomes" id="UP000481876"/>
    </source>
</evidence>